<dbReference type="Proteomes" id="UP001165082">
    <property type="component" value="Unassembled WGS sequence"/>
</dbReference>
<accession>A0A9W7CCS4</accession>
<dbReference type="InterPro" id="IPR044213">
    <property type="entry name" value="At2g44920-like"/>
</dbReference>
<proteinExistence type="predicted"/>
<evidence type="ECO:0008006" key="3">
    <source>
        <dbReference type="Google" id="ProtNLM"/>
    </source>
</evidence>
<dbReference type="InterPro" id="IPR001646">
    <property type="entry name" value="5peptide_repeat"/>
</dbReference>
<evidence type="ECO:0000313" key="2">
    <source>
        <dbReference type="Proteomes" id="UP001165082"/>
    </source>
</evidence>
<sequence length="155" mass="16566">MASPVTQPQQALAVSGGGLDYANLDVSGDTTQFVQGNFKGKDFSQIIAKGTSFRGSNLLGCRFFKAYLVNADFSMSDAKGASFEDTSLDGANFDQADLRGSYFSRSLLDSASIKGANFGDAQLPPKLLPLLCEREDLDEINKATGETTRDSLMCP</sequence>
<dbReference type="SUPFAM" id="SSF141571">
    <property type="entry name" value="Pentapeptide repeat-like"/>
    <property type="match status" value="1"/>
</dbReference>
<comment type="caution">
    <text evidence="1">The sequence shown here is derived from an EMBL/GenBank/DDBJ whole genome shotgun (WGS) entry which is preliminary data.</text>
</comment>
<dbReference type="PANTHER" id="PTHR47200:SF2">
    <property type="entry name" value="THYLAKOID LUMENAL 15 KDA PROTEIN 1, CHLOROPLASTIC"/>
    <property type="match status" value="1"/>
</dbReference>
<organism evidence="1 2">
    <name type="scientific">Triparma retinervis</name>
    <dbReference type="NCBI Taxonomy" id="2557542"/>
    <lineage>
        <taxon>Eukaryota</taxon>
        <taxon>Sar</taxon>
        <taxon>Stramenopiles</taxon>
        <taxon>Ochrophyta</taxon>
        <taxon>Bolidophyceae</taxon>
        <taxon>Parmales</taxon>
        <taxon>Triparmaceae</taxon>
        <taxon>Triparma</taxon>
    </lineage>
</organism>
<dbReference type="EMBL" id="BRXZ01000213">
    <property type="protein sequence ID" value="GMI07502.1"/>
    <property type="molecule type" value="Genomic_DNA"/>
</dbReference>
<evidence type="ECO:0000313" key="1">
    <source>
        <dbReference type="EMBL" id="GMI07502.1"/>
    </source>
</evidence>
<gene>
    <name evidence="1" type="ORF">TrRE_jg3489</name>
</gene>
<keyword evidence="2" id="KW-1185">Reference proteome</keyword>
<dbReference type="AlphaFoldDB" id="A0A9W7CCS4"/>
<protein>
    <recommendedName>
        <fullName evidence="3">Pentapeptide repeat-containing protein</fullName>
    </recommendedName>
</protein>
<name>A0A9W7CCS4_9STRA</name>
<reference evidence="1" key="1">
    <citation type="submission" date="2022-07" db="EMBL/GenBank/DDBJ databases">
        <title>Genome analysis of Parmales, a sister group of diatoms, reveals the evolutionary specialization of diatoms from phago-mixotrophs to photoautotrophs.</title>
        <authorList>
            <person name="Ban H."/>
            <person name="Sato S."/>
            <person name="Yoshikawa S."/>
            <person name="Kazumasa Y."/>
            <person name="Nakamura Y."/>
            <person name="Ichinomiya M."/>
            <person name="Saitoh K."/>
            <person name="Sato N."/>
            <person name="Blanc-Mathieu R."/>
            <person name="Endo H."/>
            <person name="Kuwata A."/>
            <person name="Ogata H."/>
        </authorList>
    </citation>
    <scope>NUCLEOTIDE SEQUENCE</scope>
</reference>
<dbReference type="OrthoDB" id="9989223at2759"/>
<dbReference type="PANTHER" id="PTHR47200">
    <property type="entry name" value="THYLAKOID LUMENAL 15 KDA PROTEIN 1, CHLOROPLASTIC"/>
    <property type="match status" value="1"/>
</dbReference>
<dbReference type="Gene3D" id="2.160.20.80">
    <property type="entry name" value="E3 ubiquitin-protein ligase SopA"/>
    <property type="match status" value="1"/>
</dbReference>
<dbReference type="Pfam" id="PF00805">
    <property type="entry name" value="Pentapeptide"/>
    <property type="match status" value="1"/>
</dbReference>